<dbReference type="SMART" id="SM00651">
    <property type="entry name" value="Sm"/>
    <property type="match status" value="1"/>
</dbReference>
<dbReference type="GO" id="GO:0000398">
    <property type="term" value="P:mRNA splicing, via spliceosome"/>
    <property type="evidence" value="ECO:0007669"/>
    <property type="project" value="InterPro"/>
</dbReference>
<feature type="compositionally biased region" description="Gly residues" evidence="10">
    <location>
        <begin position="92"/>
        <end position="147"/>
    </location>
</feature>
<dbReference type="PROSITE" id="PS52002">
    <property type="entry name" value="SM"/>
    <property type="match status" value="1"/>
</dbReference>
<evidence type="ECO:0000256" key="1">
    <source>
        <dbReference type="ARBA" id="ARBA00004123"/>
    </source>
</evidence>
<dbReference type="SUPFAM" id="SSF50182">
    <property type="entry name" value="Sm-like ribonucleoproteins"/>
    <property type="match status" value="1"/>
</dbReference>
<keyword evidence="7 9" id="KW-0539">Nucleus</keyword>
<evidence type="ECO:0000256" key="4">
    <source>
        <dbReference type="ARBA" id="ARBA00022728"/>
    </source>
</evidence>
<evidence type="ECO:0000256" key="10">
    <source>
        <dbReference type="SAM" id="MobiDB-lite"/>
    </source>
</evidence>
<dbReference type="FunFam" id="2.30.30.100:FF:000024">
    <property type="entry name" value="U6 snRNA-associated Sm-like protein LSm4"/>
    <property type="match status" value="1"/>
</dbReference>
<dbReference type="InterPro" id="IPR034101">
    <property type="entry name" value="Lsm4"/>
</dbReference>
<dbReference type="GO" id="GO:0000956">
    <property type="term" value="P:nuclear-transcribed mRNA catabolic process"/>
    <property type="evidence" value="ECO:0007669"/>
    <property type="project" value="UniProtKB-UniRule"/>
</dbReference>
<dbReference type="CDD" id="cd01723">
    <property type="entry name" value="LSm4"/>
    <property type="match status" value="1"/>
</dbReference>
<evidence type="ECO:0000256" key="5">
    <source>
        <dbReference type="ARBA" id="ARBA00022884"/>
    </source>
</evidence>
<feature type="region of interest" description="Disordered" evidence="10">
    <location>
        <begin position="82"/>
        <end position="147"/>
    </location>
</feature>
<dbReference type="GeneID" id="39588518"/>
<dbReference type="OrthoDB" id="747253at2759"/>
<evidence type="ECO:0000256" key="7">
    <source>
        <dbReference type="ARBA" id="ARBA00023242"/>
    </source>
</evidence>
<keyword evidence="3 9" id="KW-0507">mRNA processing</keyword>
<dbReference type="GO" id="GO:0097525">
    <property type="term" value="C:spliceosomal snRNP complex"/>
    <property type="evidence" value="ECO:0007669"/>
    <property type="project" value="UniProtKB-ARBA"/>
</dbReference>
<dbReference type="GO" id="GO:0003723">
    <property type="term" value="F:RNA binding"/>
    <property type="evidence" value="ECO:0007669"/>
    <property type="project" value="UniProtKB-KW"/>
</dbReference>
<dbReference type="InterPro" id="IPR027141">
    <property type="entry name" value="LSm4/Sm_D1/D3"/>
</dbReference>
<reference evidence="12 13" key="1">
    <citation type="submission" date="2018-11" db="EMBL/GenBank/DDBJ databases">
        <title>Genome sequence of Apiotrichum porosum DSM 27194.</title>
        <authorList>
            <person name="Aliyu H."/>
            <person name="Gorte O."/>
            <person name="Ochsenreither K."/>
        </authorList>
    </citation>
    <scope>NUCLEOTIDE SEQUENCE [LARGE SCALE GENOMIC DNA]</scope>
    <source>
        <strain evidence="12 13">DSM 27194</strain>
    </source>
</reference>
<keyword evidence="6 9" id="KW-0508">mRNA splicing</keyword>
<comment type="function">
    <text evidence="9">Binds specifically to the 3'-terminal U-tract of U6 snRNA.</text>
</comment>
<evidence type="ECO:0000256" key="9">
    <source>
        <dbReference type="RuleBase" id="RU365049"/>
    </source>
</evidence>
<evidence type="ECO:0000259" key="11">
    <source>
        <dbReference type="PROSITE" id="PS52002"/>
    </source>
</evidence>
<dbReference type="Proteomes" id="UP000279236">
    <property type="component" value="Unassembled WGS sequence"/>
</dbReference>
<proteinExistence type="inferred from homology"/>
<keyword evidence="13" id="KW-1185">Reference proteome</keyword>
<evidence type="ECO:0000256" key="6">
    <source>
        <dbReference type="ARBA" id="ARBA00023187"/>
    </source>
</evidence>
<keyword evidence="8 9" id="KW-0687">Ribonucleoprotein</keyword>
<comment type="subcellular location">
    <subcellularLocation>
        <location evidence="1 9">Nucleus</location>
    </subcellularLocation>
</comment>
<organism evidence="12 13">
    <name type="scientific">Apiotrichum porosum</name>
    <dbReference type="NCBI Taxonomy" id="105984"/>
    <lineage>
        <taxon>Eukaryota</taxon>
        <taxon>Fungi</taxon>
        <taxon>Dikarya</taxon>
        <taxon>Basidiomycota</taxon>
        <taxon>Agaricomycotina</taxon>
        <taxon>Tremellomycetes</taxon>
        <taxon>Trichosporonales</taxon>
        <taxon>Trichosporonaceae</taxon>
        <taxon>Apiotrichum</taxon>
    </lineage>
</organism>
<evidence type="ECO:0000256" key="3">
    <source>
        <dbReference type="ARBA" id="ARBA00022664"/>
    </source>
</evidence>
<dbReference type="AlphaFoldDB" id="A0A427Y3Z3"/>
<dbReference type="InterPro" id="IPR010920">
    <property type="entry name" value="LSM_dom_sf"/>
</dbReference>
<dbReference type="STRING" id="105984.A0A427Y3Z3"/>
<dbReference type="Gene3D" id="2.30.30.100">
    <property type="match status" value="1"/>
</dbReference>
<dbReference type="PANTHER" id="PTHR23338">
    <property type="entry name" value="SMALL NUCLEAR RIBONUCLEOPROTEIN SM"/>
    <property type="match status" value="1"/>
</dbReference>
<sequence>MLPLALLSAAQGKPMLVELKNGVTFNGHLVDCDNFMNVTLREVYQTSADGERFWKMKEMFIKGNVIKYFRIADAILDQAAEEQEKNRALGRQRGGGRGGRGGGMPGRGGRGGPPRGGQAGRGRGGPGMRGARGGAGAGGPGAGPRQA</sequence>
<protein>
    <recommendedName>
        <fullName evidence="9">LSM complex subunit LSM4</fullName>
    </recommendedName>
</protein>
<dbReference type="EMBL" id="RSCE01000002">
    <property type="protein sequence ID" value="RSH85795.1"/>
    <property type="molecule type" value="Genomic_DNA"/>
</dbReference>
<evidence type="ECO:0000256" key="8">
    <source>
        <dbReference type="ARBA" id="ARBA00023274"/>
    </source>
</evidence>
<dbReference type="InterPro" id="IPR001163">
    <property type="entry name" value="Sm_dom_euk/arc"/>
</dbReference>
<dbReference type="GO" id="GO:0005681">
    <property type="term" value="C:spliceosomal complex"/>
    <property type="evidence" value="ECO:0007669"/>
    <property type="project" value="UniProtKB-UniRule"/>
</dbReference>
<evidence type="ECO:0000313" key="13">
    <source>
        <dbReference type="Proteomes" id="UP000279236"/>
    </source>
</evidence>
<keyword evidence="4 9" id="KW-0747">Spliceosome</keyword>
<gene>
    <name evidence="9 12" type="primary">LSM4</name>
    <name evidence="12" type="ORF">EHS24_003975</name>
</gene>
<accession>A0A427Y3Z3</accession>
<comment type="caution">
    <text evidence="12">The sequence shown here is derived from an EMBL/GenBank/DDBJ whole genome shotgun (WGS) entry which is preliminary data.</text>
</comment>
<dbReference type="RefSeq" id="XP_028478580.1">
    <property type="nucleotide sequence ID" value="XM_028619608.1"/>
</dbReference>
<dbReference type="InterPro" id="IPR047575">
    <property type="entry name" value="Sm"/>
</dbReference>
<evidence type="ECO:0000313" key="12">
    <source>
        <dbReference type="EMBL" id="RSH85795.1"/>
    </source>
</evidence>
<comment type="subunit">
    <text evidence="9">LSm subunits form a heteromer with a doughnut shape.</text>
</comment>
<comment type="similarity">
    <text evidence="2 9">Belongs to the snRNP Sm proteins family.</text>
</comment>
<feature type="domain" description="Sm" evidence="11">
    <location>
        <begin position="2"/>
        <end position="75"/>
    </location>
</feature>
<keyword evidence="5 9" id="KW-0694">RNA-binding</keyword>
<dbReference type="Pfam" id="PF01423">
    <property type="entry name" value="LSM"/>
    <property type="match status" value="1"/>
</dbReference>
<name>A0A427Y3Z3_9TREE</name>
<evidence type="ECO:0000256" key="2">
    <source>
        <dbReference type="ARBA" id="ARBA00006850"/>
    </source>
</evidence>